<evidence type="ECO:0000313" key="1">
    <source>
        <dbReference type="EMBL" id="MFI9103639.1"/>
    </source>
</evidence>
<name>A0ABW8CB28_9ACTN</name>
<accession>A0ABW8CB28</accession>
<comment type="caution">
    <text evidence="1">The sequence shown here is derived from an EMBL/GenBank/DDBJ whole genome shotgun (WGS) entry which is preliminary data.</text>
</comment>
<gene>
    <name evidence="1" type="ORF">ACIGXA_24235</name>
</gene>
<dbReference type="Gene3D" id="1.25.10.10">
    <property type="entry name" value="Leucine-rich Repeat Variant"/>
    <property type="match status" value="2"/>
</dbReference>
<dbReference type="SMART" id="SM00567">
    <property type="entry name" value="EZ_HEAT"/>
    <property type="match status" value="5"/>
</dbReference>
<dbReference type="SUPFAM" id="SSF48371">
    <property type="entry name" value="ARM repeat"/>
    <property type="match status" value="1"/>
</dbReference>
<organism evidence="1 2">
    <name type="scientific">Streptomyces fildesensis</name>
    <dbReference type="NCBI Taxonomy" id="375757"/>
    <lineage>
        <taxon>Bacteria</taxon>
        <taxon>Bacillati</taxon>
        <taxon>Actinomycetota</taxon>
        <taxon>Actinomycetes</taxon>
        <taxon>Kitasatosporales</taxon>
        <taxon>Streptomycetaceae</taxon>
        <taxon>Streptomyces</taxon>
    </lineage>
</organism>
<sequence length="663" mass="69637">MSDALARLDDVDWAALRHAYGAADDVPGMLRDLYRPEKATAAADDLLTHVHHQGGAVCSSAPAALAYVIAAAADPAIAGEVRQELLELVEALADTANTAAPRFVSAAWPAAWDLAVTDLLPLLDDPVAEHRAAVADALAQAHHRADEVILALRTRWAVESTPQTGLRLIDAVGSLIVHAGEQRDASIGWLRELMDGGEPSVRLAAVQALHRALPGQDDPAYARTVSDVLSGSDPATWRPGHGTAEATVVRAVGLLGEDRAGLTAATHGLLGHPDPTVRAGALRVAAQALSGRRSAVPELLPAVARSLSDPEPGNRLFAARVLGMCGHAALPWADALAAMVTDDGEPHLAARCHAIWALSRLGDARCVPPLVRRLAQARLGFAYHASHADGWWTYELSLTEVAAGLSAHAGVLLPPLRARLAAASTLDERRVLCQVLEAWGAAAAPAIPELLGLLDTHAAVWALDALAAIGPAAAEAVPRERLRALLDAPPADQPFAPRSLALAYGRLTGDREPALALLVPQLGEPYDQENAAVLLAELGPPGAAYAGRLRELLTVHQEGWLPLRVGEALWRITGQADEVVPVLVRAIAPFAERGGAYRAVVETVKLLAEIGADAAPAEPVLRAFLDADERPVRHGTWRSVPEDDELCDAARAALHAISAPDGP</sequence>
<protein>
    <submittedName>
        <fullName evidence="1">HEAT repeat domain-containing protein</fullName>
    </submittedName>
</protein>
<dbReference type="InterPro" id="IPR004155">
    <property type="entry name" value="PBS_lyase_HEAT"/>
</dbReference>
<dbReference type="EMBL" id="JBITYG010000007">
    <property type="protein sequence ID" value="MFI9103639.1"/>
    <property type="molecule type" value="Genomic_DNA"/>
</dbReference>
<dbReference type="RefSeq" id="WP_399652964.1">
    <property type="nucleotide sequence ID" value="NZ_JBITYG010000007.1"/>
</dbReference>
<dbReference type="InterPro" id="IPR016024">
    <property type="entry name" value="ARM-type_fold"/>
</dbReference>
<dbReference type="Proteomes" id="UP001614394">
    <property type="component" value="Unassembled WGS sequence"/>
</dbReference>
<proteinExistence type="predicted"/>
<dbReference type="InterPro" id="IPR011989">
    <property type="entry name" value="ARM-like"/>
</dbReference>
<reference evidence="1 2" key="1">
    <citation type="submission" date="2024-10" db="EMBL/GenBank/DDBJ databases">
        <title>The Natural Products Discovery Center: Release of the First 8490 Sequenced Strains for Exploring Actinobacteria Biosynthetic Diversity.</title>
        <authorList>
            <person name="Kalkreuter E."/>
            <person name="Kautsar S.A."/>
            <person name="Yang D."/>
            <person name="Bader C.D."/>
            <person name="Teijaro C.N."/>
            <person name="Fluegel L."/>
            <person name="Davis C.M."/>
            <person name="Simpson J.R."/>
            <person name="Lauterbach L."/>
            <person name="Steele A.D."/>
            <person name="Gui C."/>
            <person name="Meng S."/>
            <person name="Li G."/>
            <person name="Viehrig K."/>
            <person name="Ye F."/>
            <person name="Su P."/>
            <person name="Kiefer A.F."/>
            <person name="Nichols A."/>
            <person name="Cepeda A.J."/>
            <person name="Yan W."/>
            <person name="Fan B."/>
            <person name="Jiang Y."/>
            <person name="Adhikari A."/>
            <person name="Zheng C.-J."/>
            <person name="Schuster L."/>
            <person name="Cowan T.M."/>
            <person name="Smanski M.J."/>
            <person name="Chevrette M.G."/>
            <person name="De Carvalho L.P.S."/>
            <person name="Shen B."/>
        </authorList>
    </citation>
    <scope>NUCLEOTIDE SEQUENCE [LARGE SCALE GENOMIC DNA]</scope>
    <source>
        <strain evidence="1 2">NPDC053399</strain>
    </source>
</reference>
<evidence type="ECO:0000313" key="2">
    <source>
        <dbReference type="Proteomes" id="UP001614394"/>
    </source>
</evidence>
<keyword evidence="2" id="KW-1185">Reference proteome</keyword>